<name>A0A158EGZ4_9BURK</name>
<proteinExistence type="predicted"/>
<protein>
    <submittedName>
        <fullName evidence="1">Phage regulatory protein Rha (Phage_pRha)</fullName>
    </submittedName>
</protein>
<dbReference type="Proteomes" id="UP000071859">
    <property type="component" value="Unassembled WGS sequence"/>
</dbReference>
<comment type="caution">
    <text evidence="1">The sequence shown here is derived from an EMBL/GenBank/DDBJ whole genome shotgun (WGS) entry which is preliminary data.</text>
</comment>
<dbReference type="EMBL" id="FCOX02000097">
    <property type="protein sequence ID" value="SAL05980.1"/>
    <property type="molecule type" value="Genomic_DNA"/>
</dbReference>
<organism evidence="1 2">
    <name type="scientific">Caballeronia calidae</name>
    <dbReference type="NCBI Taxonomy" id="1777139"/>
    <lineage>
        <taxon>Bacteria</taxon>
        <taxon>Pseudomonadati</taxon>
        <taxon>Pseudomonadota</taxon>
        <taxon>Betaproteobacteria</taxon>
        <taxon>Burkholderiales</taxon>
        <taxon>Burkholderiaceae</taxon>
        <taxon>Caballeronia</taxon>
    </lineage>
</organism>
<gene>
    <name evidence="1" type="ORF">AWB78_07807</name>
</gene>
<evidence type="ECO:0000313" key="1">
    <source>
        <dbReference type="EMBL" id="SAL05980.1"/>
    </source>
</evidence>
<dbReference type="InterPro" id="IPR014054">
    <property type="entry name" value="Phage_regulatory_Rha"/>
</dbReference>
<dbReference type="AlphaFoldDB" id="A0A158EGZ4"/>
<dbReference type="OrthoDB" id="79831at2"/>
<dbReference type="NCBIfam" id="TIGR02681">
    <property type="entry name" value="phage_pRha"/>
    <property type="match status" value="1"/>
</dbReference>
<sequence>MIDLPALPDPLLTVREGEPRADSRVVAKLFDKRHDHVLRDIHELVKSAPELEPNFGESFEVYASGNGAKRNRPYFLMAEQGLMLLVMGFTGEKALAIKMRFVAAFKEMRDLLNAHRAAFAERMRDWELRERESAQRGTVGAKAICVRKREKPALECERHSILDAVQLTLKLTRA</sequence>
<dbReference type="Pfam" id="PF09669">
    <property type="entry name" value="Phage_pRha"/>
    <property type="match status" value="1"/>
</dbReference>
<reference evidence="1" key="1">
    <citation type="submission" date="2016-01" db="EMBL/GenBank/DDBJ databases">
        <authorList>
            <person name="Peeters C."/>
        </authorList>
    </citation>
    <scope>NUCLEOTIDE SEQUENCE</scope>
    <source>
        <strain evidence="1">LMG 29321</strain>
    </source>
</reference>
<evidence type="ECO:0000313" key="2">
    <source>
        <dbReference type="Proteomes" id="UP000071859"/>
    </source>
</evidence>
<keyword evidence="2" id="KW-1185">Reference proteome</keyword>
<accession>A0A158EGZ4</accession>
<dbReference type="RefSeq" id="WP_062611916.1">
    <property type="nucleotide sequence ID" value="NZ_FCOX02000097.1"/>
</dbReference>